<dbReference type="PRINTS" id="PR00380">
    <property type="entry name" value="KINESINHEAVY"/>
</dbReference>
<dbReference type="SUPFAM" id="SSF52540">
    <property type="entry name" value="P-loop containing nucleoside triphosphate hydrolases"/>
    <property type="match status" value="1"/>
</dbReference>
<feature type="coiled-coil region" evidence="6">
    <location>
        <begin position="209"/>
        <end position="236"/>
    </location>
</feature>
<dbReference type="GO" id="GO:0003777">
    <property type="term" value="F:microtubule motor activity"/>
    <property type="evidence" value="ECO:0007669"/>
    <property type="project" value="InterPro"/>
</dbReference>
<evidence type="ECO:0000313" key="10">
    <source>
        <dbReference type="Proteomes" id="UP000274504"/>
    </source>
</evidence>
<dbReference type="Pfam" id="PF00225">
    <property type="entry name" value="Kinesin"/>
    <property type="match status" value="1"/>
</dbReference>
<evidence type="ECO:0000313" key="9">
    <source>
        <dbReference type="EMBL" id="VDL19059.1"/>
    </source>
</evidence>
<dbReference type="InterPro" id="IPR027640">
    <property type="entry name" value="Kinesin-like_fam"/>
</dbReference>
<keyword evidence="5" id="KW-0505">Motor protein</keyword>
<evidence type="ECO:0000256" key="6">
    <source>
        <dbReference type="SAM" id="Coils"/>
    </source>
</evidence>
<evidence type="ECO:0000256" key="3">
    <source>
        <dbReference type="ARBA" id="ARBA00022840"/>
    </source>
</evidence>
<dbReference type="SMART" id="SM00129">
    <property type="entry name" value="KISc"/>
    <property type="match status" value="1"/>
</dbReference>
<reference evidence="11" key="1">
    <citation type="submission" date="2017-02" db="UniProtKB">
        <authorList>
            <consortium name="WormBaseParasite"/>
        </authorList>
    </citation>
    <scope>IDENTIFICATION</scope>
</reference>
<feature type="coiled-coil region" evidence="6">
    <location>
        <begin position="265"/>
        <end position="410"/>
    </location>
</feature>
<evidence type="ECO:0000256" key="2">
    <source>
        <dbReference type="ARBA" id="ARBA00022741"/>
    </source>
</evidence>
<dbReference type="PROSITE" id="PS50067">
    <property type="entry name" value="KINESIN_MOTOR_2"/>
    <property type="match status" value="1"/>
</dbReference>
<name>A0A0R3SB09_HYMDI</name>
<dbReference type="PANTHER" id="PTHR47972">
    <property type="entry name" value="KINESIN-LIKE PROTEIN KLP-3"/>
    <property type="match status" value="1"/>
</dbReference>
<dbReference type="Gene3D" id="3.40.850.10">
    <property type="entry name" value="Kinesin motor domain"/>
    <property type="match status" value="1"/>
</dbReference>
<keyword evidence="3 5" id="KW-0067">ATP-binding</keyword>
<feature type="region of interest" description="Disordered" evidence="7">
    <location>
        <begin position="84"/>
        <end position="115"/>
    </location>
</feature>
<dbReference type="GO" id="GO:0015630">
    <property type="term" value="C:microtubule cytoskeleton"/>
    <property type="evidence" value="ECO:0007669"/>
    <property type="project" value="TreeGrafter"/>
</dbReference>
<comment type="similarity">
    <text evidence="5">Belongs to the TRAFAC class myosin-kinesin ATPase superfamily. Kinesin family.</text>
</comment>
<protein>
    <submittedName>
        <fullName evidence="11">Kinesin motor domain-containing protein</fullName>
    </submittedName>
</protein>
<accession>A0A0R3SB09</accession>
<keyword evidence="4" id="KW-0963">Cytoplasm</keyword>
<dbReference type="GO" id="GO:0007018">
    <property type="term" value="P:microtubule-based movement"/>
    <property type="evidence" value="ECO:0007669"/>
    <property type="project" value="InterPro"/>
</dbReference>
<evidence type="ECO:0000256" key="1">
    <source>
        <dbReference type="ARBA" id="ARBA00004245"/>
    </source>
</evidence>
<organism evidence="11">
    <name type="scientific">Hymenolepis diminuta</name>
    <name type="common">Rat tapeworm</name>
    <dbReference type="NCBI Taxonomy" id="6216"/>
    <lineage>
        <taxon>Eukaryota</taxon>
        <taxon>Metazoa</taxon>
        <taxon>Spiralia</taxon>
        <taxon>Lophotrochozoa</taxon>
        <taxon>Platyhelminthes</taxon>
        <taxon>Cestoda</taxon>
        <taxon>Eucestoda</taxon>
        <taxon>Cyclophyllidea</taxon>
        <taxon>Hymenolepididae</taxon>
        <taxon>Hymenolepis</taxon>
    </lineage>
</organism>
<dbReference type="EMBL" id="UYSG01000309">
    <property type="protein sequence ID" value="VDL19059.1"/>
    <property type="molecule type" value="Genomic_DNA"/>
</dbReference>
<dbReference type="InterPro" id="IPR001752">
    <property type="entry name" value="Kinesin_motor_dom"/>
</dbReference>
<dbReference type="GO" id="GO:0008017">
    <property type="term" value="F:microtubule binding"/>
    <property type="evidence" value="ECO:0007669"/>
    <property type="project" value="InterPro"/>
</dbReference>
<feature type="region of interest" description="Disordered" evidence="7">
    <location>
        <begin position="1"/>
        <end position="20"/>
    </location>
</feature>
<feature type="binding site" evidence="5">
    <location>
        <begin position="531"/>
        <end position="538"/>
    </location>
    <ligand>
        <name>ATP</name>
        <dbReference type="ChEBI" id="CHEBI:30616"/>
    </ligand>
</feature>
<evidence type="ECO:0000256" key="4">
    <source>
        <dbReference type="ARBA" id="ARBA00023212"/>
    </source>
</evidence>
<evidence type="ECO:0000259" key="8">
    <source>
        <dbReference type="PROSITE" id="PS50067"/>
    </source>
</evidence>
<dbReference type="AlphaFoldDB" id="A0A0R3SB09"/>
<evidence type="ECO:0000313" key="11">
    <source>
        <dbReference type="WBParaSite" id="HDID_0000159701-mRNA-1"/>
    </source>
</evidence>
<evidence type="ECO:0000256" key="5">
    <source>
        <dbReference type="PROSITE-ProRule" id="PRU00283"/>
    </source>
</evidence>
<dbReference type="InterPro" id="IPR027417">
    <property type="entry name" value="P-loop_NTPase"/>
</dbReference>
<keyword evidence="2 5" id="KW-0547">Nucleotide-binding</keyword>
<reference evidence="9 10" key="2">
    <citation type="submission" date="2018-11" db="EMBL/GenBank/DDBJ databases">
        <authorList>
            <consortium name="Pathogen Informatics"/>
        </authorList>
    </citation>
    <scope>NUCLEOTIDE SEQUENCE [LARGE SCALE GENOMIC DNA]</scope>
</reference>
<dbReference type="Proteomes" id="UP000274504">
    <property type="component" value="Unassembled WGS sequence"/>
</dbReference>
<comment type="subcellular location">
    <subcellularLocation>
        <location evidence="1">Cytoplasm</location>
        <location evidence="1">Cytoskeleton</location>
    </subcellularLocation>
</comment>
<dbReference type="PANTHER" id="PTHR47972:SF65">
    <property type="entry name" value="KINESIN-LIKE PROTEIN"/>
    <property type="match status" value="1"/>
</dbReference>
<dbReference type="InterPro" id="IPR036961">
    <property type="entry name" value="Kinesin_motor_dom_sf"/>
</dbReference>
<dbReference type="OrthoDB" id="3176171at2759"/>
<sequence length="788" mass="90131">MPPIKAQGDDPTQKFHVSKSGVLAQNAEGYYDYSEPSSLTMQPQMRYRSLSEKRHENFQTPRKPLPKPRKSILSHSAAHLEYISPRSPSPILTDVSLSPKPKPKSLDYPNSSRKQDYFHPRKHVDFALSPSISEGNITVKGVNDIDLIQDEIMDKNSILPEPTGDYNMVNSNDRVGKIRLMETEHNIDENNLHNYLKSVDFGSEKGKIIKLLLHQRKELRKQIDILSQDYNSLLVKYECLKSYSNDCIGENFDLNNKCQLFQTEQETLESQIKILKELNRKLQKKLDSEDDKGLAIENISVEVQRIVCENEMLKASNKQLDEAVSEAIKEQESRNLQNSQLKMELDRTRLELANQQVRSDRISAENAFLRNQLNQIEKERYKITKRVVEYDQLRINYENLQIDHQRLNMLYISEAEARKELHNQLQEVNGNFRVICRFRPPEQDDNKETKYPFEFCAMDKILVRGKSVPSTIICQNQVGLNKLQASTAKDQFFAFNRVFQNASSQEDVFEEIRPLVRSFVDGYNVCILTYGPALSGKTYSILGTQECPGISQRVVTDIFGLCDQLKDIWKTEVSITMFELYIGIIYDLLATQITQVKLSGNGSNVKFVNAVERITTSKEDTINWIKQGYGQRRSNSQSSRSHIIIQICLNSINRTDNQKKASSLMLCDLASSDSTEEITFDEKQHSEASFINKSLTSLNRVFDALRKRSTQTGLAVPFRDSILTHMLKPYLVGQAKCMLIITASPEEKNLERTLKALEFGQCAMQIALGRPVKNNRILVSNKAPNSNG</sequence>
<dbReference type="GO" id="GO:0005524">
    <property type="term" value="F:ATP binding"/>
    <property type="evidence" value="ECO:0007669"/>
    <property type="project" value="UniProtKB-UniRule"/>
</dbReference>
<feature type="domain" description="Kinesin motor" evidence="8">
    <location>
        <begin position="431"/>
        <end position="766"/>
    </location>
</feature>
<dbReference type="STRING" id="6216.A0A0R3SB09"/>
<keyword evidence="6" id="KW-0175">Coiled coil</keyword>
<gene>
    <name evidence="9" type="ORF">HDID_LOCUS1598</name>
</gene>
<evidence type="ECO:0000256" key="7">
    <source>
        <dbReference type="SAM" id="MobiDB-lite"/>
    </source>
</evidence>
<proteinExistence type="inferred from homology"/>
<dbReference type="WBParaSite" id="HDID_0000159701-mRNA-1">
    <property type="protein sequence ID" value="HDID_0000159701-mRNA-1"/>
    <property type="gene ID" value="HDID_0000159701"/>
</dbReference>
<keyword evidence="4" id="KW-0206">Cytoskeleton</keyword>